<feature type="transmembrane region" description="Helical" evidence="1">
    <location>
        <begin position="113"/>
        <end position="136"/>
    </location>
</feature>
<accession>A0ABV7C9Q9</accession>
<dbReference type="Proteomes" id="UP001595384">
    <property type="component" value="Unassembled WGS sequence"/>
</dbReference>
<keyword evidence="3" id="KW-1185">Reference proteome</keyword>
<dbReference type="RefSeq" id="WP_123017327.1">
    <property type="nucleotide sequence ID" value="NZ_AP024911.1"/>
</dbReference>
<feature type="transmembrane region" description="Helical" evidence="1">
    <location>
        <begin position="62"/>
        <end position="81"/>
    </location>
</feature>
<feature type="transmembrane region" description="Helical" evidence="1">
    <location>
        <begin position="88"/>
        <end position="107"/>
    </location>
</feature>
<sequence>MALHSHPRYVSTLSQQDRIALFWLTTGIAAVMFVTFQLFFYINDFVRAQEATPVLMFKPSVLWVFPVFYGGWIVTVLLALIGTRSTQWGALLLGSLMVVINTAGGISDGLRDGWSVAVCAIFFITLPGGLTIIATWRYLKGQGVQQAEEDRAR</sequence>
<feature type="transmembrane region" description="Helical" evidence="1">
    <location>
        <begin position="21"/>
        <end position="42"/>
    </location>
</feature>
<organism evidence="2 3">
    <name type="scientific">Vibrio zhugei</name>
    <dbReference type="NCBI Taxonomy" id="2479546"/>
    <lineage>
        <taxon>Bacteria</taxon>
        <taxon>Pseudomonadati</taxon>
        <taxon>Pseudomonadota</taxon>
        <taxon>Gammaproteobacteria</taxon>
        <taxon>Vibrionales</taxon>
        <taxon>Vibrionaceae</taxon>
        <taxon>Vibrio</taxon>
    </lineage>
</organism>
<gene>
    <name evidence="2" type="ORF">ACFODT_11115</name>
</gene>
<evidence type="ECO:0000256" key="1">
    <source>
        <dbReference type="SAM" id="Phobius"/>
    </source>
</evidence>
<evidence type="ECO:0000313" key="2">
    <source>
        <dbReference type="EMBL" id="MFC3024373.1"/>
    </source>
</evidence>
<comment type="caution">
    <text evidence="2">The sequence shown here is derived from an EMBL/GenBank/DDBJ whole genome shotgun (WGS) entry which is preliminary data.</text>
</comment>
<keyword evidence="1" id="KW-0812">Transmembrane</keyword>
<keyword evidence="1" id="KW-0472">Membrane</keyword>
<protein>
    <submittedName>
        <fullName evidence="2">Uncharacterized protein</fullName>
    </submittedName>
</protein>
<reference evidence="3" key="1">
    <citation type="journal article" date="2019" name="Int. J. Syst. Evol. Microbiol.">
        <title>The Global Catalogue of Microorganisms (GCM) 10K type strain sequencing project: providing services to taxonomists for standard genome sequencing and annotation.</title>
        <authorList>
            <consortium name="The Broad Institute Genomics Platform"/>
            <consortium name="The Broad Institute Genome Sequencing Center for Infectious Disease"/>
            <person name="Wu L."/>
            <person name="Ma J."/>
        </authorList>
    </citation>
    <scope>NUCLEOTIDE SEQUENCE [LARGE SCALE GENOMIC DNA]</scope>
    <source>
        <strain evidence="3">KCTC 62784</strain>
    </source>
</reference>
<proteinExistence type="predicted"/>
<name>A0ABV7C9Q9_9VIBR</name>
<keyword evidence="1" id="KW-1133">Transmembrane helix</keyword>
<dbReference type="EMBL" id="JBHRSE010000069">
    <property type="protein sequence ID" value="MFC3024373.1"/>
    <property type="molecule type" value="Genomic_DNA"/>
</dbReference>
<evidence type="ECO:0000313" key="3">
    <source>
        <dbReference type="Proteomes" id="UP001595384"/>
    </source>
</evidence>